<proteinExistence type="predicted"/>
<feature type="region of interest" description="Disordered" evidence="2">
    <location>
        <begin position="1675"/>
        <end position="1695"/>
    </location>
</feature>
<feature type="compositionally biased region" description="Basic and acidic residues" evidence="2">
    <location>
        <begin position="1675"/>
        <end position="1687"/>
    </location>
</feature>
<dbReference type="RefSeq" id="WP_377578852.1">
    <property type="nucleotide sequence ID" value="NZ_JBHTMP010000101.1"/>
</dbReference>
<comment type="caution">
    <text evidence="4">The sequence shown here is derived from an EMBL/GenBank/DDBJ whole genome shotgun (WGS) entry which is preliminary data.</text>
</comment>
<dbReference type="InterPro" id="IPR028908">
    <property type="entry name" value="Tox-PL_dom"/>
</dbReference>
<feature type="compositionally biased region" description="Basic and acidic residues" evidence="2">
    <location>
        <begin position="672"/>
        <end position="700"/>
    </location>
</feature>
<evidence type="ECO:0000256" key="1">
    <source>
        <dbReference type="SAM" id="Coils"/>
    </source>
</evidence>
<feature type="coiled-coil region" evidence="1">
    <location>
        <begin position="1961"/>
        <end position="1988"/>
    </location>
</feature>
<protein>
    <submittedName>
        <fullName evidence="4">Toxin glutamine deamidase domain-containing protein</fullName>
    </submittedName>
</protein>
<gene>
    <name evidence="4" type="ORF">ACFQ4H_32955</name>
</gene>
<accession>A0ABW3YT88</accession>
<feature type="domain" description="Tox-PL" evidence="3">
    <location>
        <begin position="2341"/>
        <end position="2432"/>
    </location>
</feature>
<keyword evidence="1" id="KW-0175">Coiled coil</keyword>
<feature type="compositionally biased region" description="Basic and acidic residues" evidence="2">
    <location>
        <begin position="739"/>
        <end position="758"/>
    </location>
</feature>
<feature type="compositionally biased region" description="Basic and acidic residues" evidence="2">
    <location>
        <begin position="302"/>
        <end position="331"/>
    </location>
</feature>
<feature type="region of interest" description="Disordered" evidence="2">
    <location>
        <begin position="409"/>
        <end position="432"/>
    </location>
</feature>
<feature type="compositionally biased region" description="Basic and acidic residues" evidence="2">
    <location>
        <begin position="1481"/>
        <end position="1490"/>
    </location>
</feature>
<feature type="region of interest" description="Disordered" evidence="2">
    <location>
        <begin position="298"/>
        <end position="331"/>
    </location>
</feature>
<feature type="region of interest" description="Disordered" evidence="2">
    <location>
        <begin position="1481"/>
        <end position="1502"/>
    </location>
</feature>
<evidence type="ECO:0000256" key="2">
    <source>
        <dbReference type="SAM" id="MobiDB-lite"/>
    </source>
</evidence>
<feature type="region of interest" description="Disordered" evidence="2">
    <location>
        <begin position="611"/>
        <end position="766"/>
    </location>
</feature>
<evidence type="ECO:0000259" key="3">
    <source>
        <dbReference type="Pfam" id="PF15644"/>
    </source>
</evidence>
<sequence length="2449" mass="268064">MIDQAIAVAKIGDVMGPEFEVHAANTLARTLPMDLDHARARLSPEDFARLEPNIRERPSGFYDPVSGVTFVNHEGVARSPITQSNARFPRPISAVAATVVHEGMHALQPNNKLLNDMLLAMPDRAEASRLRAQLTFEREFQAFTVQQQFLRGLTGNRSPDFGTDPRIPVTNRYRRLASYTPSELRDYVIRQYQLPGIPHDVLANLPNLTPDNVVAEARLAIMESTHPNPNERRPGGLVGPITRDIAQQHDLDIVGIRQKQSQLSFPGLRDQPGSGTLDYEAAITRAVDETAAVVDGTRLGHTRPDTDLEMERRRAADEAAESRPGRPERQVRPRLRYTIELPSAGYADGVRRTIEDLAARGYQPVRLVNGWTAGDVGGLVSRWRDPGTGREFQLRLDTPESRAAHDAVRELQDARRSGADPDRLRDLSDRRQDAVARVRMPEGVEGISLHPAAESLDSVQSTPAALATWNDEQLAHLPVLSGSQATQAVADFMASTRSGLEFTGDPQMRRFAEALHPEAGVVRIALHGLRNGQVVVGRYRMSAEDFARGLAELERRRRISLGGRRIKLISCYSASGDQSLAATVARILGREVTGVTERMWTYPDGTEVAASPDVHNGRVPTMPADGVERTFGPNGREISPAPAATTPAPTSQPAEAGGGSRAGPQMYQGSDGRLHVSGDRWDSHRTPDGRLHLDGDRPSTFREPGNYRLHHESDPPGTYRSEADSGLRSVETGMPVRDPQADRSRPARRRAIEGEPTTHHSRQQPDQVAQAARQAADARSAVDDYRSATLRPLMDELGVSRLSSVFGSTGSEGATDSEFAAVSRKNLRRTIELLQAMHADDPAMRARIQELAAVAAEHSRLVGVARVAEADVPRVAAAQLLTDRFGMTGDDVLVGGPEQRTRQGNEFTAGFDRANHRLVLVETGQVRRTRYQLQDGTFVERGTPEHVRDLLETSVRLQEQLRQSPEVLDELHRALARGELQVEFHRIEVEDDGGQVSITTRQADLSGLNLDGVADRLPPPSGAPDPALGRRLVESINRLAAVFDGPSGRHAGIARIRMLNEHTVEVQPNYGSPYQIDIGTATRHDDGTGALITLGHDGTNRVVFAANHLDALDTAALDRFVAQTLGHVQGELRALMGGRFAQLGGLPAGRLNDRNVLVNDPTPGRRLRPSRADIAALAEVDALARLHAAAAENSPQRVAIEAELQTFIESHALREGIPGADTRIRLARRFLSESTARLLDDQRQWWRAPDPVVAGTHHVLSSLVVRGMTIEPVSVEGRTIYRVTPDNWSGTGRLTFTFEVQSDSVQSDSEPSNQRGIEFRGGGRERHFILVVDPASFVGESGPDQDPTEAFVFREKLRGALADQVEMQHARPGEVPHRWQDNLVVLGPVIAELVASAVAATVLGVPQLVIRRGTVAVVTLVTQIPLTRYITRRKLERKHDRALAVLPDRNEIANGNLQRRIDATYDRAGELAVSVLGDRSAADRTVHPDPESTADSKAVSEEHAAPIRKAVGEAIGRIEQELDSKPIEFLKKIRMPREGGDTYKLVLKGEAGTAVVHVEVAHTEDPKKIEVEYTDERITLRVPPELGAVTEEKLDTAVRKALTDVAKRQHDLVRHVTGLRTQLNRRSQGEWPNAATGPAGNRAGSGFGTMGTLASAAKALAQMIADRYSGVRSREVADRAERHDMNHSGRLTAGQRRNVGAQIHELTHTGQDLARAALNRLAGRPHTPTPTPPVAAPGVTTDSKSDTERTRLIDERKRAIEEAIQRLNARRETTLAESRSFRVGEQSDSMVFSTAESRRRLLPRRLRAQGNRSFFVGGDIDIQFDFDVVEDGTPVVPVTERLGPGRFRFTVNLNADPARVTDAVTHIVDNILFDRENSLPARRWAREDLVPALIQAGSGGVTALLTTITHGVLVTLTAFGQLIGRQMSRVYQVHSNDLDFIRSLSDVKNDNVTPQHLREQLEQQRQPIEELEQRAREIEEQLAADPRTAHDLARLRQRYGNLPPADQDVLPSVDQRVANLRHLGRGVQISRVADTEHTFRLVFRGASNRPENLTFEIRTGQAGAGAVVTAYRVDSDVTYTLRVDPTQTPEQIAEAVRTWAIQEMQHISGQPTGLPSPQGRLLTFARDASGQVVASSVRMVMAPDGQLERVVRQQVAYSNSALTTTATTEHANVSFDGNEAVTSQNRSELLKRHISVAGEEHLAVFQSDVEVLLARTQRAFDRLQHLEQIAAGLPPAERPAPFQHGRRTLPGDPVAWGGDETADTAPSRHDGAPQAQAADDNPSGVTGAIDSATEFPTGLAELLTDPNSQDNPGTTLRGGRYFAPSLPELLDLINPRAGQDNCRSCVLALDTTLGGAPMTALPEIPVGSSETLQQHFGARFRHVSLSDIVEEMTVAGHGARGIVLGTDLDPVGHVFNVTNHQGMVIFLDGQSGSADHVGRWQDYMFMRTN</sequence>
<name>A0ABW3YT88_9ACTN</name>
<evidence type="ECO:0000313" key="5">
    <source>
        <dbReference type="Proteomes" id="UP001597260"/>
    </source>
</evidence>
<dbReference type="EMBL" id="JBHTMP010000101">
    <property type="protein sequence ID" value="MFD1325898.1"/>
    <property type="molecule type" value="Genomic_DNA"/>
</dbReference>
<organism evidence="4 5">
    <name type="scientific">Micromonospora sonneratiae</name>
    <dbReference type="NCBI Taxonomy" id="1184706"/>
    <lineage>
        <taxon>Bacteria</taxon>
        <taxon>Bacillati</taxon>
        <taxon>Actinomycetota</taxon>
        <taxon>Actinomycetes</taxon>
        <taxon>Micromonosporales</taxon>
        <taxon>Micromonosporaceae</taxon>
        <taxon>Micromonospora</taxon>
    </lineage>
</organism>
<reference evidence="5" key="1">
    <citation type="journal article" date="2019" name="Int. J. Syst. Evol. Microbiol.">
        <title>The Global Catalogue of Microorganisms (GCM) 10K type strain sequencing project: providing services to taxonomists for standard genome sequencing and annotation.</title>
        <authorList>
            <consortium name="The Broad Institute Genomics Platform"/>
            <consortium name="The Broad Institute Genome Sequencing Center for Infectious Disease"/>
            <person name="Wu L."/>
            <person name="Ma J."/>
        </authorList>
    </citation>
    <scope>NUCLEOTIDE SEQUENCE [LARGE SCALE GENOMIC DNA]</scope>
    <source>
        <strain evidence="5">JCM 31037</strain>
    </source>
</reference>
<dbReference type="Pfam" id="PF15644">
    <property type="entry name" value="Gln_amidase"/>
    <property type="match status" value="1"/>
</dbReference>
<feature type="region of interest" description="Disordered" evidence="2">
    <location>
        <begin position="2231"/>
        <end position="2291"/>
    </location>
</feature>
<feature type="region of interest" description="Disordered" evidence="2">
    <location>
        <begin position="1724"/>
        <end position="1748"/>
    </location>
</feature>
<evidence type="ECO:0000313" key="4">
    <source>
        <dbReference type="EMBL" id="MFD1325898.1"/>
    </source>
</evidence>
<dbReference type="Proteomes" id="UP001597260">
    <property type="component" value="Unassembled WGS sequence"/>
</dbReference>
<feature type="compositionally biased region" description="Low complexity" evidence="2">
    <location>
        <begin position="639"/>
        <end position="654"/>
    </location>
</feature>
<keyword evidence="5" id="KW-1185">Reference proteome</keyword>